<keyword evidence="5 10" id="KW-0812">Transmembrane</keyword>
<dbReference type="Gene3D" id="3.90.1150.10">
    <property type="entry name" value="Aspartate Aminotransferase, domain 1"/>
    <property type="match status" value="1"/>
</dbReference>
<evidence type="ECO:0000256" key="3">
    <source>
        <dbReference type="ARBA" id="ARBA00022576"/>
    </source>
</evidence>
<dbReference type="EMBL" id="CAXAMN010025851">
    <property type="protein sequence ID" value="CAK9098708.1"/>
    <property type="molecule type" value="Genomic_DNA"/>
</dbReference>
<dbReference type="CDD" id="cd00609">
    <property type="entry name" value="AAT_like"/>
    <property type="match status" value="1"/>
</dbReference>
<evidence type="ECO:0000256" key="6">
    <source>
        <dbReference type="ARBA" id="ARBA00022898"/>
    </source>
</evidence>
<feature type="transmembrane region" description="Helical" evidence="10">
    <location>
        <begin position="2091"/>
        <end position="2113"/>
    </location>
</feature>
<dbReference type="PANTHER" id="PTHR43807:SF20">
    <property type="entry name" value="FI04487P"/>
    <property type="match status" value="1"/>
</dbReference>
<dbReference type="InterPro" id="IPR004839">
    <property type="entry name" value="Aminotransferase_I/II_large"/>
</dbReference>
<evidence type="ECO:0000256" key="4">
    <source>
        <dbReference type="ARBA" id="ARBA00022679"/>
    </source>
</evidence>
<organism evidence="12 13">
    <name type="scientific">Durusdinium trenchii</name>
    <dbReference type="NCBI Taxonomy" id="1381693"/>
    <lineage>
        <taxon>Eukaryota</taxon>
        <taxon>Sar</taxon>
        <taxon>Alveolata</taxon>
        <taxon>Dinophyceae</taxon>
        <taxon>Suessiales</taxon>
        <taxon>Symbiodiniaceae</taxon>
        <taxon>Durusdinium</taxon>
    </lineage>
</organism>
<dbReference type="Proteomes" id="UP001642484">
    <property type="component" value="Unassembled WGS sequence"/>
</dbReference>
<evidence type="ECO:0000313" key="12">
    <source>
        <dbReference type="EMBL" id="CAK9098708.1"/>
    </source>
</evidence>
<evidence type="ECO:0000256" key="2">
    <source>
        <dbReference type="ARBA" id="ARBA00004141"/>
    </source>
</evidence>
<evidence type="ECO:0000256" key="5">
    <source>
        <dbReference type="ARBA" id="ARBA00022692"/>
    </source>
</evidence>
<dbReference type="Pfam" id="PF12698">
    <property type="entry name" value="ABC2_membrane_3"/>
    <property type="match status" value="1"/>
</dbReference>
<dbReference type="InterPro" id="IPR013525">
    <property type="entry name" value="ABC2_TM"/>
</dbReference>
<keyword evidence="4" id="KW-0808">Transferase</keyword>
<feature type="transmembrane region" description="Helical" evidence="10">
    <location>
        <begin position="991"/>
        <end position="1020"/>
    </location>
</feature>
<sequence length="2588" mass="286892">MQGDVFATTGAPESLGNQYTRPGGEPNLAETLARLYGPRFNRTLDPLKEIVTTIGAQEAIFTSLFSWTDPGDEVLLFTPCFDAVVRSASTLQVKLIGVNLRPPCDGSTASLKDWSVNMEELERSITPQTRILMFNTPSAPFGKVFRQEELEAIAEVVRRHPRILVISDEVYERCVYDNVSHFHFASLPGMFERTMTLFSVGKTFSCTGWRVGYIIAPSSLAAPLLASHTAVNFCAPTPLQKASAAAFDQAEKEGYFEWFPKMMQEKRDFLVKVLQEVGLKPLVPEGGYFIICDATIFLEAAHIDDDHVSAETPLDERPDVKVCKWMTEKVGVTAIPVSPFYLPESRHYANRLVRLAFCKDEATMSLAAERLKQWHVPPYGFALLYSRWEVTGAARRIQNCTPRYDSQMGLFSILVIHYVVRALPCARRLRSGLFAAYRVRTEVSAIGIGIGLFYPIWDSDAIWPLTRGLVLMVKCVLAYYGVPILLAARLISKMLRSVSKLRLSRDPVPTDVRHRLTGSARHRAVRGQYSSSHVFAQAVAGSEMVIPCAVFGLLLNVHLDNMAYGAAFFLFFADTPLGSTARAEWLVAELRGRAVWMVSFLARSLRVRLVMVCNDSSDDDVESICMSKSTERKGSKYEEIKSLPQARFVNVTSRNGHAPQPSPMGQAIAKSIWEWRICLAIGWPLLAVLMAPFAYMMVINALPLPKNPPHGTPSALAEELFEAKFPYLVGMKMEMVLIKCRAPCESAVSSVSKSHVEILKDMVLRFGHEYPGTIIDIRSYYTFGTKIDDNPMLSFDKQSILFVWSWRVNGTMKLEAQDFARQITRMCDSLNEQLDDGPLSYQLAATGPTFLNVAMKETVLHEVPIHEIETLWLPFGILAYRLQSARLLLLALCSMPVSILISFGFMYFVSTQLPVILYALVMMLMLCTALSFDYSLFTMTRYGEERRKGTSLEDAIAIVITQSGHVVVVSGLVLTIAYGSLLVLPGAFKSFCIAACSMILCCIGVQMTFVPCLLGIFPWLGAGFDVVSPEEEADEGDASWTEEEEEDIGHEELEEDTPATRNSLRHVRVFRKGIYYRVGGKLTQCPLNILVPIAIYAVTSPLTYRVLRYQMGHAYELQIPRGKKEWETSLSIQQDFPTSVGCMMPTLIIATSKLPDEDLFTTTLPPLPVLPSEGLVVHPAPGRTPAPGTTTPSAPSTQIRRLNETAAVVTVPTPAPKVAEAPKEPLDVRGQAFFNENCDMVNRLIQMSRNETFALASKDFQSPTFYGELKNGDVKCLNYKLTHYYRENFFAKRFMSTSRLMQKLWDQLVNAKHDSMLTLLTPKMDPFSEEAFRMTSEIRSTLHNASVDSRESGFGAITYMMFSPSAIMMDMIKFTHDRLFVAFLGCAIVCCWADEREGFVLIAVAFHAWLIPFKLLFTVILPITWTYGAALYVYEDGALEWLGFPGLSPTYITNSGPAGLDWTVPMFTLTIMLGLALDYDVFLFERVWEFREEGFGDNESVQLALSATGPTITAAGLIFAFTFTSMLLGSMAITNQMGFIFIFSIVVDTFVVRTVLVPAMLSLNPRLNYWPSDMPEDSVSKIQQRFPAKAVLPYALQGPGGPPYAFYGTGPSVWDRIVEFLRYEGKAPDWSETEDGTRGEAENLLRKYTSQGQQGWPNNREAKWRLQALARGLGLPLPVPYRVPGLSVLIPHYGESILAPWAESVAQEPVLGILLWPISSIHMFSFAAEDKEDSEVVLVHRMRNFGGVYDPLTTVFTKKSWYQDYDPCGNCETIILQGPHAAEFKNFASGGLQVLKQQKPAPYYTCETSRLMVNEGGSYGPHCARVQWAPNAGPEDFTLHLNRTIGRVNEDGKFYPYQNRNRDAGLTKKRCMGANSWMCEAMFRGDTRPMYMAGHHEEDFSYASGGSVAMALEVMVGDFAIWKKSLEGKFGYPYAGHSGAASAEMMVLPFPQMKPLDPSRPGTANAAGEYVGNVVGAGVSLIFMMNVLNHVSRLVTEREEKRKEPRRLAELRIERGSKEPQDLGVLFLDGFPVVSANETLVANGYPLAVEEAFEKATGLHLTLKSQLLPFTPSEAAYYAEWNVMTQSWASILVAVLSNFAFCFVPIAALGFVLMEKTKDVKHQLMISGCSARAYWISMLLWDCLFGAIPILALYVLLNITGFDAFINYAKTSVALLLLFTPAAIGLAYVISYLTDSVPLGNVLLVVCNGVLAMVLVFLFLFFDLYLKSAGVMMALESNSMAGAKDQMQALQGNCDGIKEIAAHNLCSMVQTSLTVIPLLETLGFFLPGFSLLDGLVRISFRNAFVTVLLPMMLEQVAKMTGSMLKESSRGIFGSSCGTLLDLNPDVPRSGANDCSYYDHYYSGPATINPGCPLAEMIYWLDDTAMGNMMDALMGQELAAQGATLPPAVQKELEAISKNMPKPSAMAISSAFMMMVGFLPMEEQNEWKHARECLMKQDQRSSFEAQRDTETQLLASLITATGVRLGGRVESQLRSFATSEAVRNNADQFLPDISGLGECTMGPVFGPIRLQDLVPSLNSSGTSSISDISIGPISVKMPCHLGLKETGALLETLARVPTMGASQLRLLVL</sequence>
<comment type="caution">
    <text evidence="12">The sequence shown here is derived from an EMBL/GenBank/DDBJ whole genome shotgun (WGS) entry which is preliminary data.</text>
</comment>
<proteinExistence type="predicted"/>
<evidence type="ECO:0000256" key="9">
    <source>
        <dbReference type="SAM" id="MobiDB-lite"/>
    </source>
</evidence>
<feature type="transmembrane region" description="Helical" evidence="10">
    <location>
        <begin position="677"/>
        <end position="698"/>
    </location>
</feature>
<feature type="compositionally biased region" description="Acidic residues" evidence="9">
    <location>
        <begin position="1033"/>
        <end position="1057"/>
    </location>
</feature>
<feature type="transmembrane region" description="Helical" evidence="10">
    <location>
        <begin position="887"/>
        <end position="908"/>
    </location>
</feature>
<evidence type="ECO:0000256" key="8">
    <source>
        <dbReference type="ARBA" id="ARBA00023136"/>
    </source>
</evidence>
<dbReference type="InterPro" id="IPR015421">
    <property type="entry name" value="PyrdxlP-dep_Trfase_major"/>
</dbReference>
<keyword evidence="7 10" id="KW-1133">Transmembrane helix</keyword>
<keyword evidence="13" id="KW-1185">Reference proteome</keyword>
<dbReference type="Gene3D" id="1.20.1640.10">
    <property type="entry name" value="Multidrug efflux transporter AcrB transmembrane domain"/>
    <property type="match status" value="2"/>
</dbReference>
<feature type="transmembrane region" description="Helical" evidence="10">
    <location>
        <begin position="956"/>
        <end position="984"/>
    </location>
</feature>
<dbReference type="InterPro" id="IPR051326">
    <property type="entry name" value="Kynurenine-oxoglutarate_AT"/>
</dbReference>
<dbReference type="SUPFAM" id="SSF53383">
    <property type="entry name" value="PLP-dependent transferases"/>
    <property type="match status" value="1"/>
</dbReference>
<dbReference type="InterPro" id="IPR000731">
    <property type="entry name" value="SSD"/>
</dbReference>
<dbReference type="InterPro" id="IPR015422">
    <property type="entry name" value="PyrdxlP-dep_Trfase_small"/>
</dbReference>
<feature type="region of interest" description="Disordered" evidence="9">
    <location>
        <begin position="1033"/>
        <end position="1058"/>
    </location>
</feature>
<keyword evidence="8 10" id="KW-0472">Membrane</keyword>
<reference evidence="12 13" key="1">
    <citation type="submission" date="2024-02" db="EMBL/GenBank/DDBJ databases">
        <authorList>
            <person name="Chen Y."/>
            <person name="Shah S."/>
            <person name="Dougan E. K."/>
            <person name="Thang M."/>
            <person name="Chan C."/>
        </authorList>
    </citation>
    <scope>NUCLEOTIDE SEQUENCE [LARGE SCALE GENOMIC DNA]</scope>
</reference>
<dbReference type="InterPro" id="IPR015424">
    <property type="entry name" value="PyrdxlP-dep_Trfase"/>
</dbReference>
<feature type="transmembrane region" description="Helical" evidence="10">
    <location>
        <begin position="1539"/>
        <end position="1561"/>
    </location>
</feature>
<feature type="transmembrane region" description="Helical" evidence="10">
    <location>
        <begin position="2168"/>
        <end position="2190"/>
    </location>
</feature>
<keyword evidence="3" id="KW-0032">Aminotransferase</keyword>
<feature type="transmembrane region" description="Helical" evidence="10">
    <location>
        <begin position="2202"/>
        <end position="2226"/>
    </location>
</feature>
<dbReference type="PANTHER" id="PTHR43807">
    <property type="entry name" value="FI04487P"/>
    <property type="match status" value="1"/>
</dbReference>
<protein>
    <recommendedName>
        <fullName evidence="11">SSD domain-containing protein</fullName>
    </recommendedName>
</protein>
<feature type="region of interest" description="Disordered" evidence="9">
    <location>
        <begin position="1"/>
        <end position="24"/>
    </location>
</feature>
<dbReference type="Gene3D" id="3.40.640.10">
    <property type="entry name" value="Type I PLP-dependent aspartate aminotransferase-like (Major domain)"/>
    <property type="match status" value="1"/>
</dbReference>
<name>A0ABP0RG57_9DINO</name>
<keyword evidence="6" id="KW-0663">Pyridoxal phosphate</keyword>
<dbReference type="PROSITE" id="PS50156">
    <property type="entry name" value="SSD"/>
    <property type="match status" value="1"/>
</dbReference>
<evidence type="ECO:0000256" key="10">
    <source>
        <dbReference type="SAM" id="Phobius"/>
    </source>
</evidence>
<comment type="subcellular location">
    <subcellularLocation>
        <location evidence="2">Membrane</location>
        <topology evidence="2">Multi-pass membrane protein</topology>
    </subcellularLocation>
</comment>
<feature type="transmembrane region" description="Helical" evidence="10">
    <location>
        <begin position="1503"/>
        <end position="1533"/>
    </location>
</feature>
<dbReference type="InterPro" id="IPR004869">
    <property type="entry name" value="MMPL_dom"/>
</dbReference>
<evidence type="ECO:0000313" key="13">
    <source>
        <dbReference type="Proteomes" id="UP001642484"/>
    </source>
</evidence>
<dbReference type="Pfam" id="PF00155">
    <property type="entry name" value="Aminotran_1_2"/>
    <property type="match status" value="1"/>
</dbReference>
<evidence type="ECO:0000259" key="11">
    <source>
        <dbReference type="PROSITE" id="PS50156"/>
    </source>
</evidence>
<feature type="domain" description="SSD" evidence="11">
    <location>
        <begin position="887"/>
        <end position="1016"/>
    </location>
</feature>
<feature type="transmembrane region" description="Helical" evidence="10">
    <location>
        <begin position="2133"/>
        <end position="2156"/>
    </location>
</feature>
<evidence type="ECO:0000256" key="7">
    <source>
        <dbReference type="ARBA" id="ARBA00022989"/>
    </source>
</evidence>
<feature type="non-terminal residue" evidence="12">
    <location>
        <position position="2588"/>
    </location>
</feature>
<feature type="transmembrane region" description="Helical" evidence="10">
    <location>
        <begin position="469"/>
        <end position="492"/>
    </location>
</feature>
<evidence type="ECO:0000256" key="1">
    <source>
        <dbReference type="ARBA" id="ARBA00001933"/>
    </source>
</evidence>
<accession>A0ABP0RG57</accession>
<gene>
    <name evidence="12" type="ORF">CCMP2556_LOCUS46750</name>
</gene>
<comment type="cofactor">
    <cofactor evidence="1">
        <name>pyridoxal 5'-phosphate</name>
        <dbReference type="ChEBI" id="CHEBI:597326"/>
    </cofactor>
</comment>
<dbReference type="Pfam" id="PF03176">
    <property type="entry name" value="MMPL"/>
    <property type="match status" value="2"/>
</dbReference>
<dbReference type="SUPFAM" id="SSF82866">
    <property type="entry name" value="Multidrug efflux transporter AcrB transmembrane domain"/>
    <property type="match status" value="2"/>
</dbReference>
<feature type="transmembrane region" description="Helical" evidence="10">
    <location>
        <begin position="915"/>
        <end position="936"/>
    </location>
</feature>